<comment type="function">
    <text evidence="4">Required for dimerization of active 70S ribosomes into 100S ribosomes in stationary phase; 100S ribosomes are translationally inactive and sometimes present during exponential growth.</text>
</comment>
<dbReference type="Gene3D" id="3.30.505.50">
    <property type="entry name" value="Sigma 54 modulation/S30EA ribosomal protein, C-terminal domain"/>
    <property type="match status" value="1"/>
</dbReference>
<dbReference type="InterPro" id="IPR032528">
    <property type="entry name" value="Ribosom_S30AE_C"/>
</dbReference>
<dbReference type="InterPro" id="IPR038416">
    <property type="entry name" value="Ribosom_S30AE_C_sf"/>
</dbReference>
<evidence type="ECO:0000256" key="1">
    <source>
        <dbReference type="ARBA" id="ARBA00022845"/>
    </source>
</evidence>
<dbReference type="InterPro" id="IPR050574">
    <property type="entry name" value="HPF/YfiA_ribosome-assoc"/>
</dbReference>
<evidence type="ECO:0000256" key="4">
    <source>
        <dbReference type="HAMAP-Rule" id="MF_00839"/>
    </source>
</evidence>
<dbReference type="InterPro" id="IPR003489">
    <property type="entry name" value="RHF/RaiA"/>
</dbReference>
<keyword evidence="5" id="KW-0175">Coiled coil</keyword>
<sequence>MGLRVSGKHMDIGDAFRVRIEDRIDDALSKYFDRGANGHVTVEKAGSRFTTDCMLHLDSGIVLQATGEAQDPHASFDAAAERIEKRLRRYKRRLKSHNSEAAATRTEEYAYRVLEALPEDSDDDVPDDFSPVVVAETSMALSTMSVSSAVLQLDLQDNPVYVFRNAGSGDVNLVYRRADGNIGWIDPGSIKQS</sequence>
<feature type="coiled-coil region" evidence="5">
    <location>
        <begin position="73"/>
        <end position="107"/>
    </location>
</feature>
<evidence type="ECO:0000259" key="6">
    <source>
        <dbReference type="Pfam" id="PF16321"/>
    </source>
</evidence>
<keyword evidence="1 4" id="KW-0810">Translation regulation</keyword>
<keyword evidence="8" id="KW-1185">Reference proteome</keyword>
<dbReference type="GO" id="GO:0022627">
    <property type="term" value="C:cytosolic small ribosomal subunit"/>
    <property type="evidence" value="ECO:0007669"/>
    <property type="project" value="TreeGrafter"/>
</dbReference>
<dbReference type="RefSeq" id="WP_131565074.1">
    <property type="nucleotide sequence ID" value="NZ_JAINFK010000001.1"/>
</dbReference>
<dbReference type="OrthoDB" id="9794975at2"/>
<dbReference type="InterPro" id="IPR034694">
    <property type="entry name" value="HPF_long/plastid"/>
</dbReference>
<dbReference type="HAMAP" id="MF_00839">
    <property type="entry name" value="HPF"/>
    <property type="match status" value="1"/>
</dbReference>
<evidence type="ECO:0000256" key="2">
    <source>
        <dbReference type="ARBA" id="ARBA00038695"/>
    </source>
</evidence>
<comment type="subcellular location">
    <subcellularLocation>
        <location evidence="4">Cytoplasm</location>
    </subcellularLocation>
</comment>
<organism evidence="7 8">
    <name type="scientific">Oricola cellulosilytica</name>
    <dbReference type="NCBI Taxonomy" id="1429082"/>
    <lineage>
        <taxon>Bacteria</taxon>
        <taxon>Pseudomonadati</taxon>
        <taxon>Pseudomonadota</taxon>
        <taxon>Alphaproteobacteria</taxon>
        <taxon>Hyphomicrobiales</taxon>
        <taxon>Ahrensiaceae</taxon>
        <taxon>Oricola</taxon>
    </lineage>
</organism>
<protein>
    <recommendedName>
        <fullName evidence="3 4">Ribosome hibernation promoting factor</fullName>
        <shortName evidence="4">HPF</shortName>
    </recommendedName>
</protein>
<evidence type="ECO:0000256" key="5">
    <source>
        <dbReference type="SAM" id="Coils"/>
    </source>
</evidence>
<dbReference type="Pfam" id="PF16321">
    <property type="entry name" value="Ribosom_S30AE_C"/>
    <property type="match status" value="1"/>
</dbReference>
<proteinExistence type="inferred from homology"/>
<gene>
    <name evidence="7" type="primary">raiA</name>
    <name evidence="4" type="synonym">hpf</name>
    <name evidence="7" type="ORF">E0D97_02485</name>
</gene>
<dbReference type="GO" id="GO:0045900">
    <property type="term" value="P:negative regulation of translational elongation"/>
    <property type="evidence" value="ECO:0007669"/>
    <property type="project" value="TreeGrafter"/>
</dbReference>
<evidence type="ECO:0000313" key="7">
    <source>
        <dbReference type="EMBL" id="TCD16316.1"/>
    </source>
</evidence>
<dbReference type="PANTHER" id="PTHR33231:SF1">
    <property type="entry name" value="30S RIBOSOMAL PROTEIN"/>
    <property type="match status" value="1"/>
</dbReference>
<dbReference type="SUPFAM" id="SSF69754">
    <property type="entry name" value="Ribosome binding protein Y (YfiA homologue)"/>
    <property type="match status" value="1"/>
</dbReference>
<evidence type="ECO:0000313" key="8">
    <source>
        <dbReference type="Proteomes" id="UP000291301"/>
    </source>
</evidence>
<dbReference type="Pfam" id="PF02482">
    <property type="entry name" value="Ribosomal_S30AE"/>
    <property type="match status" value="1"/>
</dbReference>
<comment type="subunit">
    <text evidence="4">Interacts with 100S ribosomes.</text>
</comment>
<reference evidence="7 8" key="1">
    <citation type="journal article" date="2015" name="Antonie Van Leeuwenhoek">
        <title>Oricola cellulosilytica gen. nov., sp. nov., a cellulose-degrading bacterium of the family Phyllobacteriaceae isolated from surface seashore water, and emended descriptions of Mesorhizobium loti and Phyllobacterium myrsinacearum.</title>
        <authorList>
            <person name="Hameed A."/>
            <person name="Shahina M."/>
            <person name="Lai W.A."/>
            <person name="Lin S.Y."/>
            <person name="Young L.S."/>
            <person name="Liu Y.C."/>
            <person name="Hsu Y.H."/>
            <person name="Young C.C."/>
        </authorList>
    </citation>
    <scope>NUCLEOTIDE SEQUENCE [LARGE SCALE GENOMIC DNA]</scope>
    <source>
        <strain evidence="7 8">KCTC 52183</strain>
    </source>
</reference>
<dbReference type="Proteomes" id="UP000291301">
    <property type="component" value="Unassembled WGS sequence"/>
</dbReference>
<comment type="subunit">
    <text evidence="2">Associates exclusively with 100S ribosomes, which are dimers of 70S ribosomes.</text>
</comment>
<keyword evidence="4" id="KW-0963">Cytoplasm</keyword>
<dbReference type="NCBIfam" id="TIGR00741">
    <property type="entry name" value="yfiA"/>
    <property type="match status" value="1"/>
</dbReference>
<dbReference type="AlphaFoldDB" id="A0A4R0PES2"/>
<name>A0A4R0PES2_9HYPH</name>
<comment type="caution">
    <text evidence="7">The sequence shown here is derived from an EMBL/GenBank/DDBJ whole genome shotgun (WGS) entry which is preliminary data.</text>
</comment>
<feature type="domain" description="Sigma 54 modulation/S30EA ribosomal protein C-terminal" evidence="6">
    <location>
        <begin position="130"/>
        <end position="183"/>
    </location>
</feature>
<comment type="similarity">
    <text evidence="4">Belongs to the HPF/YfiA ribosome-associated protein family. Long HPF subfamily.</text>
</comment>
<dbReference type="PANTHER" id="PTHR33231">
    <property type="entry name" value="30S RIBOSOMAL PROTEIN"/>
    <property type="match status" value="1"/>
</dbReference>
<evidence type="ECO:0000256" key="3">
    <source>
        <dbReference type="ARBA" id="ARBA00041148"/>
    </source>
</evidence>
<dbReference type="InterPro" id="IPR036567">
    <property type="entry name" value="RHF-like"/>
</dbReference>
<dbReference type="Gene3D" id="3.30.160.100">
    <property type="entry name" value="Ribosome hibernation promotion factor-like"/>
    <property type="match status" value="1"/>
</dbReference>
<dbReference type="GO" id="GO:0043024">
    <property type="term" value="F:ribosomal small subunit binding"/>
    <property type="evidence" value="ECO:0007669"/>
    <property type="project" value="TreeGrafter"/>
</dbReference>
<dbReference type="EMBL" id="SJST01000001">
    <property type="protein sequence ID" value="TCD16316.1"/>
    <property type="molecule type" value="Genomic_DNA"/>
</dbReference>
<accession>A0A4R0PES2</accession>